<protein>
    <submittedName>
        <fullName evidence="1">Uncharacterized protein</fullName>
    </submittedName>
</protein>
<dbReference type="EMBL" id="CP069043">
    <property type="protein sequence ID" value="QRD07044.1"/>
    <property type="molecule type" value="Genomic_DNA"/>
</dbReference>
<proteinExistence type="predicted"/>
<evidence type="ECO:0000313" key="1">
    <source>
        <dbReference type="EMBL" id="QRD07044.1"/>
    </source>
</evidence>
<organism evidence="1 2">
    <name type="scientific">Phaeosphaeria nodorum (strain SN15 / ATCC MYA-4574 / FGSC 10173)</name>
    <name type="common">Glume blotch fungus</name>
    <name type="synonym">Parastagonospora nodorum</name>
    <dbReference type="NCBI Taxonomy" id="321614"/>
    <lineage>
        <taxon>Eukaryota</taxon>
        <taxon>Fungi</taxon>
        <taxon>Dikarya</taxon>
        <taxon>Ascomycota</taxon>
        <taxon>Pezizomycotina</taxon>
        <taxon>Dothideomycetes</taxon>
        <taxon>Pleosporomycetidae</taxon>
        <taxon>Pleosporales</taxon>
        <taxon>Pleosporineae</taxon>
        <taxon>Phaeosphaeriaceae</taxon>
        <taxon>Parastagonospora</taxon>
    </lineage>
</organism>
<gene>
    <name evidence="1" type="ORF">JI435_423970</name>
</gene>
<dbReference type="AlphaFoldDB" id="A0A7U2IBX7"/>
<accession>A0A7U2IBX7</accession>
<name>A0A7U2IBX7_PHANO</name>
<keyword evidence="2" id="KW-1185">Reference proteome</keyword>
<evidence type="ECO:0000313" key="2">
    <source>
        <dbReference type="Proteomes" id="UP000663193"/>
    </source>
</evidence>
<reference evidence="2" key="1">
    <citation type="journal article" date="2021" name="BMC Genomics">
        <title>Chromosome-level genome assembly and manually-curated proteome of model necrotroph Parastagonospora nodorum Sn15 reveals a genome-wide trove of candidate effector homologs, and redundancy of virulence-related functions within an accessory chromosome.</title>
        <authorList>
            <person name="Bertazzoni S."/>
            <person name="Jones D.A.B."/>
            <person name="Phan H.T."/>
            <person name="Tan K.-C."/>
            <person name="Hane J.K."/>
        </authorList>
    </citation>
    <scope>NUCLEOTIDE SEQUENCE [LARGE SCALE GENOMIC DNA]</scope>
    <source>
        <strain evidence="2">SN15 / ATCC MYA-4574 / FGSC 10173)</strain>
    </source>
</reference>
<sequence>MYPPLCFLFPSHTHSLHPYDILFFPPFTRCYPILPLSLVRVASNLNTRRYMIKPMVNHSARGTREYIILDRREAYVISEGEEEDIRFAGKRRSGPSVLVQGRRCFEGYIVGFGLVMLGR</sequence>
<dbReference type="VEuPathDB" id="FungiDB:JI435_423970"/>
<dbReference type="Proteomes" id="UP000663193">
    <property type="component" value="Chromosome 21"/>
</dbReference>